<evidence type="ECO:0000256" key="1">
    <source>
        <dbReference type="ARBA" id="ARBA00004651"/>
    </source>
</evidence>
<dbReference type="InterPro" id="IPR000515">
    <property type="entry name" value="MetI-like"/>
</dbReference>
<dbReference type="GO" id="GO:0005886">
    <property type="term" value="C:plasma membrane"/>
    <property type="evidence" value="ECO:0007669"/>
    <property type="project" value="UniProtKB-SubCell"/>
</dbReference>
<evidence type="ECO:0000256" key="5">
    <source>
        <dbReference type="ARBA" id="ARBA00022989"/>
    </source>
</evidence>
<dbReference type="InterPro" id="IPR035906">
    <property type="entry name" value="MetI-like_sf"/>
</dbReference>
<sequence>MESSDSEAFTDLETGAFDDSRVRWRWFARPLGLLVTYGGLFAGAVYAYRTEGGEAVIVAGHEIATLDWVSLFALLAIVLVVVPAVLKRPGRTLAFVRTFTRDRVAAIGALGTVVLVLLAVGGPLVYPRPEVDPVVSYQPPVGTTVDDFIPVNCVGSTGDSVCRGTWEYPLGTDNGGKNLVHIVVYGLRTSLQIGVSAAVIAGGIGTAVGLVAGTFGGRIDRVLMRYVDIQSAIPAFFVYVLVVAILSADFVLMAMVFGLLSWGGLARLVRSEVHRINSTLYVRAATASGATTYYNLRYHVLPNIAGAVIVPLSALVPTFILYAAALSFLGFGESDPRIVSLGNTIADGLSHSFANWWDVWWYPVVPAVALTALVLSMLLVGDRLSQLADPRER</sequence>
<proteinExistence type="inferred from homology"/>
<dbReference type="Proteomes" id="UP001321047">
    <property type="component" value="Unassembled WGS sequence"/>
</dbReference>
<feature type="transmembrane region" description="Helical" evidence="7">
    <location>
        <begin position="68"/>
        <end position="86"/>
    </location>
</feature>
<dbReference type="SUPFAM" id="SSF161098">
    <property type="entry name" value="MetI-like"/>
    <property type="match status" value="1"/>
</dbReference>
<dbReference type="AlphaFoldDB" id="A0AAP2Z5B7"/>
<comment type="caution">
    <text evidence="9">The sequence shown here is derived from an EMBL/GenBank/DDBJ whole genome shotgun (WGS) entry which is preliminary data.</text>
</comment>
<keyword evidence="4 7" id="KW-0812">Transmembrane</keyword>
<dbReference type="RefSeq" id="WP_342805989.1">
    <property type="nucleotide sequence ID" value="NZ_JAOPJZ010000001.1"/>
</dbReference>
<accession>A0AAP2Z5B7</accession>
<dbReference type="GO" id="GO:0055085">
    <property type="term" value="P:transmembrane transport"/>
    <property type="evidence" value="ECO:0007669"/>
    <property type="project" value="InterPro"/>
</dbReference>
<dbReference type="PROSITE" id="PS50928">
    <property type="entry name" value="ABC_TM1"/>
    <property type="match status" value="1"/>
</dbReference>
<keyword evidence="2 7" id="KW-0813">Transport</keyword>
<evidence type="ECO:0000256" key="7">
    <source>
        <dbReference type="RuleBase" id="RU363032"/>
    </source>
</evidence>
<feature type="transmembrane region" description="Helical" evidence="7">
    <location>
        <begin position="193"/>
        <end position="215"/>
    </location>
</feature>
<feature type="transmembrane region" description="Helical" evidence="7">
    <location>
        <begin position="31"/>
        <end position="48"/>
    </location>
</feature>
<dbReference type="CDD" id="cd06261">
    <property type="entry name" value="TM_PBP2"/>
    <property type="match status" value="1"/>
</dbReference>
<comment type="subcellular location">
    <subcellularLocation>
        <location evidence="1 7">Cell membrane</location>
        <topology evidence="1 7">Multi-pass membrane protein</topology>
    </subcellularLocation>
</comment>
<feature type="transmembrane region" description="Helical" evidence="7">
    <location>
        <begin position="308"/>
        <end position="331"/>
    </location>
</feature>
<feature type="transmembrane region" description="Helical" evidence="7">
    <location>
        <begin position="236"/>
        <end position="260"/>
    </location>
</feature>
<evidence type="ECO:0000313" key="10">
    <source>
        <dbReference type="Proteomes" id="UP001321047"/>
    </source>
</evidence>
<protein>
    <submittedName>
        <fullName evidence="9">ABC transporter permease</fullName>
    </submittedName>
</protein>
<evidence type="ECO:0000256" key="6">
    <source>
        <dbReference type="ARBA" id="ARBA00023136"/>
    </source>
</evidence>
<gene>
    <name evidence="9" type="ORF">OB919_02355</name>
</gene>
<name>A0AAP2Z5B7_9EURY</name>
<feature type="transmembrane region" description="Helical" evidence="7">
    <location>
        <begin position="359"/>
        <end position="381"/>
    </location>
</feature>
<feature type="domain" description="ABC transmembrane type-1" evidence="8">
    <location>
        <begin position="187"/>
        <end position="381"/>
    </location>
</feature>
<dbReference type="Pfam" id="PF00528">
    <property type="entry name" value="BPD_transp_1"/>
    <property type="match status" value="1"/>
</dbReference>
<evidence type="ECO:0000256" key="2">
    <source>
        <dbReference type="ARBA" id="ARBA00022448"/>
    </source>
</evidence>
<dbReference type="PANTHER" id="PTHR43386">
    <property type="entry name" value="OLIGOPEPTIDE TRANSPORT SYSTEM PERMEASE PROTEIN APPC"/>
    <property type="match status" value="1"/>
</dbReference>
<keyword evidence="6 7" id="KW-0472">Membrane</keyword>
<reference evidence="9 10" key="1">
    <citation type="submission" date="2022-09" db="EMBL/GenBank/DDBJ databases">
        <title>Enrichment on poylsaccharides allowed isolation of novel metabolic and taxonomic groups of Haloarchaea.</title>
        <authorList>
            <person name="Sorokin D.Y."/>
            <person name="Elcheninov A.G."/>
            <person name="Khizhniak T.V."/>
            <person name="Kolganova T.V."/>
            <person name="Kublanov I.V."/>
        </authorList>
    </citation>
    <scope>NUCLEOTIDE SEQUENCE [LARGE SCALE GENOMIC DNA]</scope>
    <source>
        <strain evidence="9 10">AArc-curdl1</strain>
    </source>
</reference>
<keyword evidence="3" id="KW-1003">Cell membrane</keyword>
<evidence type="ECO:0000259" key="8">
    <source>
        <dbReference type="PROSITE" id="PS50928"/>
    </source>
</evidence>
<dbReference type="EMBL" id="JAOPJZ010000001">
    <property type="protein sequence ID" value="MCU4750832.1"/>
    <property type="molecule type" value="Genomic_DNA"/>
</dbReference>
<keyword evidence="10" id="KW-1185">Reference proteome</keyword>
<feature type="transmembrane region" description="Helical" evidence="7">
    <location>
        <begin position="280"/>
        <end position="296"/>
    </location>
</feature>
<dbReference type="InterPro" id="IPR050366">
    <property type="entry name" value="BP-dependent_transpt_permease"/>
</dbReference>
<dbReference type="Gene3D" id="1.10.3720.10">
    <property type="entry name" value="MetI-like"/>
    <property type="match status" value="1"/>
</dbReference>
<evidence type="ECO:0000313" key="9">
    <source>
        <dbReference type="EMBL" id="MCU4750832.1"/>
    </source>
</evidence>
<evidence type="ECO:0000256" key="4">
    <source>
        <dbReference type="ARBA" id="ARBA00022692"/>
    </source>
</evidence>
<feature type="transmembrane region" description="Helical" evidence="7">
    <location>
        <begin position="107"/>
        <end position="126"/>
    </location>
</feature>
<evidence type="ECO:0000256" key="3">
    <source>
        <dbReference type="ARBA" id="ARBA00022475"/>
    </source>
</evidence>
<dbReference type="PANTHER" id="PTHR43386:SF1">
    <property type="entry name" value="D,D-DIPEPTIDE TRANSPORT SYSTEM PERMEASE PROTEIN DDPC-RELATED"/>
    <property type="match status" value="1"/>
</dbReference>
<comment type="similarity">
    <text evidence="7">Belongs to the binding-protein-dependent transport system permease family.</text>
</comment>
<keyword evidence="5 7" id="KW-1133">Transmembrane helix</keyword>
<organism evidence="9 10">
    <name type="scientific">Natronosalvus hydrolyticus</name>
    <dbReference type="NCBI Taxonomy" id="2979988"/>
    <lineage>
        <taxon>Archaea</taxon>
        <taxon>Methanobacteriati</taxon>
        <taxon>Methanobacteriota</taxon>
        <taxon>Stenosarchaea group</taxon>
        <taxon>Halobacteria</taxon>
        <taxon>Halobacteriales</taxon>
        <taxon>Natrialbaceae</taxon>
        <taxon>Natronosalvus</taxon>
    </lineage>
</organism>